<comment type="similarity">
    <text evidence="6">Belongs to the VMA21 family.</text>
</comment>
<evidence type="ECO:0000256" key="3">
    <source>
        <dbReference type="ARBA" id="ARBA00022989"/>
    </source>
</evidence>
<reference evidence="7" key="1">
    <citation type="submission" date="2016-06" db="EMBL/GenBank/DDBJ databases">
        <authorList>
            <person name="Cuomo C."/>
            <person name="Litvintseva A."/>
            <person name="Heitman J."/>
            <person name="Chen Y."/>
            <person name="Sun S."/>
            <person name="Springer D."/>
            <person name="Dromer F."/>
            <person name="Young S."/>
            <person name="Zeng Q."/>
            <person name="Chapman S."/>
            <person name="Gujja S."/>
            <person name="Saif S."/>
            <person name="Birren B."/>
        </authorList>
    </citation>
    <scope>NUCLEOTIDE SEQUENCE</scope>
    <source>
        <strain evidence="7">CBS 7841</strain>
    </source>
</reference>
<dbReference type="KEGG" id="cdep:91088657"/>
<dbReference type="GO" id="GO:0012507">
    <property type="term" value="C:ER to Golgi transport vesicle membrane"/>
    <property type="evidence" value="ECO:0007669"/>
    <property type="project" value="UniProtKB-SubCell"/>
</dbReference>
<reference evidence="7" key="3">
    <citation type="submission" date="2024-01" db="EMBL/GenBank/DDBJ databases">
        <authorList>
            <person name="Coelho M.A."/>
            <person name="David-Palma M."/>
            <person name="Shea T."/>
            <person name="Sun S."/>
            <person name="Cuomo C.A."/>
            <person name="Heitman J."/>
        </authorList>
    </citation>
    <scope>NUCLEOTIDE SEQUENCE</scope>
    <source>
        <strain evidence="7">CBS 7841</strain>
    </source>
</reference>
<keyword evidence="4 6" id="KW-0472">Membrane</keyword>
<comment type="function">
    <text evidence="6">Required for the assembly of the V0 complex of the vacuolar ATPase (V-ATPase) in the endoplasmic reticulum.</text>
</comment>
<organism evidence="7 8">
    <name type="scientific">Cryptococcus depauperatus CBS 7841</name>
    <dbReference type="NCBI Taxonomy" id="1295531"/>
    <lineage>
        <taxon>Eukaryota</taxon>
        <taxon>Fungi</taxon>
        <taxon>Dikarya</taxon>
        <taxon>Basidiomycota</taxon>
        <taxon>Agaricomycotina</taxon>
        <taxon>Tremellomycetes</taxon>
        <taxon>Tremellales</taxon>
        <taxon>Cryptococcaceae</taxon>
        <taxon>Cryptococcus</taxon>
    </lineage>
</organism>
<proteinExistence type="inferred from homology"/>
<dbReference type="HAMAP" id="MF_03058">
    <property type="entry name" value="VMA21"/>
    <property type="match status" value="1"/>
</dbReference>
<dbReference type="Proteomes" id="UP000094043">
    <property type="component" value="Chromosome 5"/>
</dbReference>
<dbReference type="InterPro" id="IPR019013">
    <property type="entry name" value="Vma21"/>
</dbReference>
<comment type="subcellular location">
    <subcellularLocation>
        <location evidence="6">Endoplasmic reticulum membrane</location>
        <topology evidence="6">Multi-pass membrane protein</topology>
    </subcellularLocation>
    <subcellularLocation>
        <location evidence="6">Endoplasmic reticulum-Golgi intermediate compartment membrane</location>
        <topology evidence="6">Multi-pass membrane protein</topology>
    </subcellularLocation>
    <subcellularLocation>
        <location evidence="6">Cytoplasmic vesicle</location>
        <location evidence="6">COPII-coated vesicle membrane</location>
        <topology evidence="6">Multi-pass membrane protein</topology>
    </subcellularLocation>
</comment>
<dbReference type="GeneID" id="91088657"/>
<reference evidence="7" key="2">
    <citation type="journal article" date="2022" name="Elife">
        <title>Obligate sexual reproduction of a homothallic fungus closely related to the Cryptococcus pathogenic species complex.</title>
        <authorList>
            <person name="Passer A.R."/>
            <person name="Clancey S.A."/>
            <person name="Shea T."/>
            <person name="David-Palma M."/>
            <person name="Averette A.F."/>
            <person name="Boekhout T."/>
            <person name="Porcel B.M."/>
            <person name="Nowrousian M."/>
            <person name="Cuomo C.A."/>
            <person name="Sun S."/>
            <person name="Heitman J."/>
            <person name="Coelho M.A."/>
        </authorList>
    </citation>
    <scope>NUCLEOTIDE SEQUENCE</scope>
    <source>
        <strain evidence="7">CBS 7841</strain>
    </source>
</reference>
<comment type="caution">
    <text evidence="6">Lacks conserved residue(s) required for the propagation of feature annotation.</text>
</comment>
<dbReference type="Pfam" id="PF09446">
    <property type="entry name" value="VMA21"/>
    <property type="match status" value="1"/>
</dbReference>
<evidence type="ECO:0000256" key="6">
    <source>
        <dbReference type="HAMAP-Rule" id="MF_03058"/>
    </source>
</evidence>
<dbReference type="RefSeq" id="XP_066069929.1">
    <property type="nucleotide sequence ID" value="XM_066213832.1"/>
</dbReference>
<keyword evidence="1 6" id="KW-0812">Transmembrane</keyword>
<evidence type="ECO:0008006" key="9">
    <source>
        <dbReference type="Google" id="ProtNLM"/>
    </source>
</evidence>
<protein>
    <recommendedName>
        <fullName evidence="9">Vacuolar ATPase assembly integral membrane protein VMA21</fullName>
    </recommendedName>
</protein>
<evidence type="ECO:0000256" key="4">
    <source>
        <dbReference type="ARBA" id="ARBA00023136"/>
    </source>
</evidence>
<dbReference type="PANTHER" id="PTHR31792:SF3">
    <property type="entry name" value="VACUOLAR ATPASE ASSEMBLY INTEGRAL MEMBRANE PROTEIN VMA21"/>
    <property type="match status" value="1"/>
</dbReference>
<accession>A0AAJ8JVM0</accession>
<evidence type="ECO:0000313" key="8">
    <source>
        <dbReference type="Proteomes" id="UP000094043"/>
    </source>
</evidence>
<dbReference type="GO" id="GO:0070072">
    <property type="term" value="P:vacuolar proton-transporting V-type ATPase complex assembly"/>
    <property type="evidence" value="ECO:0007669"/>
    <property type="project" value="UniProtKB-UniRule"/>
</dbReference>
<name>A0AAJ8JVM0_9TREE</name>
<evidence type="ECO:0000256" key="5">
    <source>
        <dbReference type="ARBA" id="ARBA00023329"/>
    </source>
</evidence>
<dbReference type="EMBL" id="CP143788">
    <property type="protein sequence ID" value="WVN89229.1"/>
    <property type="molecule type" value="Genomic_DNA"/>
</dbReference>
<gene>
    <name evidence="7" type="ORF">L203_104447</name>
</gene>
<evidence type="ECO:0000313" key="7">
    <source>
        <dbReference type="EMBL" id="WVN89229.1"/>
    </source>
</evidence>
<dbReference type="PANTHER" id="PTHR31792">
    <property type="entry name" value="VACUOLAR ATPASE ASSEMBLY INTEGRAL MEMBRANE PROTEIN VMA21"/>
    <property type="match status" value="1"/>
</dbReference>
<keyword evidence="2 6" id="KW-0256">Endoplasmic reticulum</keyword>
<dbReference type="GO" id="GO:0005789">
    <property type="term" value="C:endoplasmic reticulum membrane"/>
    <property type="evidence" value="ECO:0007669"/>
    <property type="project" value="UniProtKB-SubCell"/>
</dbReference>
<feature type="transmembrane region" description="Helical" evidence="6">
    <location>
        <begin position="21"/>
        <end position="44"/>
    </location>
</feature>
<dbReference type="GO" id="GO:0033116">
    <property type="term" value="C:endoplasmic reticulum-Golgi intermediate compartment membrane"/>
    <property type="evidence" value="ECO:0007669"/>
    <property type="project" value="UniProtKB-SubCell"/>
</dbReference>
<keyword evidence="8" id="KW-1185">Reference proteome</keyword>
<evidence type="ECO:0000256" key="2">
    <source>
        <dbReference type="ARBA" id="ARBA00022824"/>
    </source>
</evidence>
<keyword evidence="3 6" id="KW-1133">Transmembrane helix</keyword>
<evidence type="ECO:0000256" key="1">
    <source>
        <dbReference type="ARBA" id="ARBA00022692"/>
    </source>
</evidence>
<feature type="transmembrane region" description="Helical" evidence="6">
    <location>
        <begin position="50"/>
        <end position="71"/>
    </location>
</feature>
<keyword evidence="5 6" id="KW-0968">Cytoplasmic vesicle</keyword>
<dbReference type="AlphaFoldDB" id="A0AAJ8JVM0"/>
<sequence>MSSISPAKLQENVQVAVLYKLVIFAVLMAVVPIATYFVSLHYVLKNSTTGAAISAIVTANAVLVGWVVVAFREESPPAEKVTEGKKER</sequence>